<dbReference type="EMBL" id="JBIENY010000417">
    <property type="protein sequence ID" value="MFG6299416.1"/>
    <property type="molecule type" value="Genomic_DNA"/>
</dbReference>
<evidence type="ECO:0000313" key="1">
    <source>
        <dbReference type="EMBL" id="MFG6299416.1"/>
    </source>
</evidence>
<protein>
    <submittedName>
        <fullName evidence="1">Uncharacterized protein</fullName>
    </submittedName>
</protein>
<keyword evidence="2" id="KW-1185">Reference proteome</keyword>
<name>A0ABW7E8C3_STRRO</name>
<evidence type="ECO:0000313" key="2">
    <source>
        <dbReference type="Proteomes" id="UP001605990"/>
    </source>
</evidence>
<dbReference type="Proteomes" id="UP001605990">
    <property type="component" value="Unassembled WGS sequence"/>
</dbReference>
<gene>
    <name evidence="1" type="ORF">ACGU38_29160</name>
</gene>
<accession>A0ABW7E8C3</accession>
<reference evidence="1 2" key="1">
    <citation type="submission" date="2024-10" db="EMBL/GenBank/DDBJ databases">
        <title>Draft genome assembly of a novel steroid transforming actinomycete isolated from African clawed frog Xenopus laevis.</title>
        <authorList>
            <person name="Bragin E."/>
            <person name="Kollerov V."/>
            <person name="Donova M.V."/>
        </authorList>
    </citation>
    <scope>NUCLEOTIDE SEQUENCE [LARGE SCALE GENOMIC DNA]</scope>
    <source>
        <strain evidence="1 2">MTOC-St3</strain>
    </source>
</reference>
<comment type="caution">
    <text evidence="1">The sequence shown here is derived from an EMBL/GenBank/DDBJ whole genome shotgun (WGS) entry which is preliminary data.</text>
</comment>
<proteinExistence type="predicted"/>
<sequence length="99" mass="10841">MNGISIIDQLDPHEWSNEETAAYEAAIEAVNGAVGAYSAVIAAEESKPRPDRRVIDQARAAQSRLAREREGLRSTDREQIARARAHYAQLAREVLAGIA</sequence>
<dbReference type="RefSeq" id="WP_282392918.1">
    <property type="nucleotide sequence ID" value="NZ_JBIENY010000417.1"/>
</dbReference>
<organism evidence="1 2">
    <name type="scientific">Streptomyces rochei</name>
    <name type="common">Streptomyces parvullus</name>
    <dbReference type="NCBI Taxonomy" id="1928"/>
    <lineage>
        <taxon>Bacteria</taxon>
        <taxon>Bacillati</taxon>
        <taxon>Actinomycetota</taxon>
        <taxon>Actinomycetes</taxon>
        <taxon>Kitasatosporales</taxon>
        <taxon>Streptomycetaceae</taxon>
        <taxon>Streptomyces</taxon>
        <taxon>Streptomyces rochei group</taxon>
    </lineage>
</organism>